<dbReference type="Proteomes" id="UP000005839">
    <property type="component" value="Unassembled WGS sequence"/>
</dbReference>
<comment type="caution">
    <text evidence="1">The sequence shown here is derived from an EMBL/GenBank/DDBJ whole genome shotgun (WGS) entry which is preliminary data.</text>
</comment>
<keyword evidence="2" id="KW-1185">Reference proteome</keyword>
<dbReference type="AlphaFoldDB" id="A9DJC4"/>
<protein>
    <submittedName>
        <fullName evidence="1">Uncharacterized protein</fullName>
    </submittedName>
</protein>
<organism evidence="1 2">
    <name type="scientific">Shewanella benthica KT99</name>
    <dbReference type="NCBI Taxonomy" id="314608"/>
    <lineage>
        <taxon>Bacteria</taxon>
        <taxon>Pseudomonadati</taxon>
        <taxon>Pseudomonadota</taxon>
        <taxon>Gammaproteobacteria</taxon>
        <taxon>Alteromonadales</taxon>
        <taxon>Shewanellaceae</taxon>
        <taxon>Shewanella</taxon>
    </lineage>
</organism>
<dbReference type="RefSeq" id="WP_005502896.1">
    <property type="nucleotide sequence ID" value="NZ_ABIC01000057.1"/>
</dbReference>
<reference evidence="1 2" key="1">
    <citation type="submission" date="2007-10" db="EMBL/GenBank/DDBJ databases">
        <authorList>
            <person name="Yayanos A."/>
            <person name="Ferriera S."/>
            <person name="Johnson J."/>
            <person name="Kravitz S."/>
            <person name="Halpern A."/>
            <person name="Remington K."/>
            <person name="Beeson K."/>
            <person name="Tran B."/>
            <person name="Rogers Y.-H."/>
            <person name="Friedman R."/>
            <person name="Venter J.C."/>
        </authorList>
    </citation>
    <scope>NUCLEOTIDE SEQUENCE [LARGE SCALE GENOMIC DNA]</scope>
    <source>
        <strain evidence="1 2">KT99</strain>
    </source>
</reference>
<evidence type="ECO:0000313" key="1">
    <source>
        <dbReference type="EMBL" id="EDP98984.1"/>
    </source>
</evidence>
<evidence type="ECO:0000313" key="2">
    <source>
        <dbReference type="Proteomes" id="UP000005839"/>
    </source>
</evidence>
<dbReference type="STRING" id="314608.KT99_00166"/>
<accession>A9DJC4</accession>
<gene>
    <name evidence="1" type="ORF">KT99_00166</name>
</gene>
<name>A9DJC4_9GAMM</name>
<dbReference type="EMBL" id="ABIC01000057">
    <property type="protein sequence ID" value="EDP98984.1"/>
    <property type="molecule type" value="Genomic_DNA"/>
</dbReference>
<sequence>MAIIKDLNISKSISIEEFKEKALQVNFDDENEILKLSPYLKMLSNNKGWLEEFIKDGLNDPSNFQIDNLYSSQSYILAEIGERAFLRFAIWSPKGFSDALDEDNFYSYKTAHNHDFSLLTVGYIGSGYTTSLYKINPTQKILGYIGENLDLKYKEKIQLSEGRVILYEAGTDIHIQHEPNEFSISLNLIVEQSQKKIDQFYYDVDSKKIAGYVGNTDLKPAMFMRYAAAMNQNVYKNFLEKISKNHESAITRLYAHRALSQNYIPKSTVISNIKKDKSNMVAESDYLIEKDINELHIWG</sequence>
<proteinExistence type="predicted"/>